<dbReference type="RefSeq" id="WP_184892169.1">
    <property type="nucleotide sequence ID" value="NZ_JACHMX010000001.1"/>
</dbReference>
<dbReference type="PANTHER" id="PTHR43283:SF3">
    <property type="entry name" value="BETA-LACTAMASE FAMILY PROTEIN (AFU_ORTHOLOGUE AFUA_5G07500)"/>
    <property type="match status" value="1"/>
</dbReference>
<protein>
    <submittedName>
        <fullName evidence="2">CubicO group peptidase (Beta-lactamase class C family)</fullName>
    </submittedName>
</protein>
<proteinExistence type="predicted"/>
<dbReference type="SUPFAM" id="SSF56601">
    <property type="entry name" value="beta-lactamase/transpeptidase-like"/>
    <property type="match status" value="1"/>
</dbReference>
<gene>
    <name evidence="2" type="ORF">HDA45_000943</name>
</gene>
<evidence type="ECO:0000259" key="1">
    <source>
        <dbReference type="Pfam" id="PF00144"/>
    </source>
</evidence>
<evidence type="ECO:0000313" key="3">
    <source>
        <dbReference type="Proteomes" id="UP000580861"/>
    </source>
</evidence>
<dbReference type="Pfam" id="PF00144">
    <property type="entry name" value="Beta-lactamase"/>
    <property type="match status" value="1"/>
</dbReference>
<feature type="domain" description="Beta-lactamase-related" evidence="1">
    <location>
        <begin position="16"/>
        <end position="333"/>
    </location>
</feature>
<dbReference type="InterPro" id="IPR012338">
    <property type="entry name" value="Beta-lactam/transpept-like"/>
</dbReference>
<name>A0A841ASI3_9PSEU</name>
<dbReference type="AlphaFoldDB" id="A0A841ASI3"/>
<dbReference type="EMBL" id="JACHMX010000001">
    <property type="protein sequence ID" value="MBB5850856.1"/>
    <property type="molecule type" value="Genomic_DNA"/>
</dbReference>
<organism evidence="2 3">
    <name type="scientific">Amycolatopsis umgeniensis</name>
    <dbReference type="NCBI Taxonomy" id="336628"/>
    <lineage>
        <taxon>Bacteria</taxon>
        <taxon>Bacillati</taxon>
        <taxon>Actinomycetota</taxon>
        <taxon>Actinomycetes</taxon>
        <taxon>Pseudonocardiales</taxon>
        <taxon>Pseudonocardiaceae</taxon>
        <taxon>Amycolatopsis</taxon>
    </lineage>
</organism>
<sequence>MPNSVRTIFDKAHWQSRLDDLRAEHGVPGATLAVLANGEIHELASGILHRGTGVEATTDSVFQLGSIAKVYTAALVLGLAEEGRLDLDAPVVEVLPEFATVEPAATAAVTARQLLSHTSGLTCDFIEDTGRGDDCLAKYVEAARGVALDCPPGTAASYSSVGYAVLGRIVEVLTGLTWDDALRERLIVPLGLTETMTLPEEALRFRVAMGHLGQEPTAAWDLLPRNAGPYGRVLATAGDVVRFARMLLDGTAADGTRVLSEETVSAMRRREVEVPDKWTLGSDGWGLGLSIHDWSGVPGFGHNGSSIGQRSYLRVVPDAGLAFALLTNHGTTDRLYTALSRELLGDLAGVQVPADFAPPPSPLSVDVAPFAGTYRREGVVITVTETEGKLHFVYAFADGLEGIAPAIEAELVPVSENVFAGMNPMFGDDWMPVLFTKLPDGTECCYTSMRVAPRIA</sequence>
<dbReference type="InterPro" id="IPR001466">
    <property type="entry name" value="Beta-lactam-related"/>
</dbReference>
<comment type="caution">
    <text evidence="2">The sequence shown here is derived from an EMBL/GenBank/DDBJ whole genome shotgun (WGS) entry which is preliminary data.</text>
</comment>
<keyword evidence="3" id="KW-1185">Reference proteome</keyword>
<dbReference type="PANTHER" id="PTHR43283">
    <property type="entry name" value="BETA-LACTAMASE-RELATED"/>
    <property type="match status" value="1"/>
</dbReference>
<accession>A0A841ASI3</accession>
<dbReference type="Proteomes" id="UP000580861">
    <property type="component" value="Unassembled WGS sequence"/>
</dbReference>
<reference evidence="2 3" key="1">
    <citation type="submission" date="2020-08" db="EMBL/GenBank/DDBJ databases">
        <title>Sequencing the genomes of 1000 actinobacteria strains.</title>
        <authorList>
            <person name="Klenk H.-P."/>
        </authorList>
    </citation>
    <scope>NUCLEOTIDE SEQUENCE [LARGE SCALE GENOMIC DNA]</scope>
    <source>
        <strain evidence="2 3">DSM 45272</strain>
    </source>
</reference>
<dbReference type="Gene3D" id="3.40.710.10">
    <property type="entry name" value="DD-peptidase/beta-lactamase superfamily"/>
    <property type="match status" value="1"/>
</dbReference>
<dbReference type="InterPro" id="IPR050789">
    <property type="entry name" value="Diverse_Enzym_Activities"/>
</dbReference>
<evidence type="ECO:0000313" key="2">
    <source>
        <dbReference type="EMBL" id="MBB5850856.1"/>
    </source>
</evidence>